<evidence type="ECO:0000256" key="2">
    <source>
        <dbReference type="ARBA" id="ARBA00005698"/>
    </source>
</evidence>
<evidence type="ECO:0000313" key="17">
    <source>
        <dbReference type="EMBL" id="ARI43907.1"/>
    </source>
</evidence>
<evidence type="ECO:0000256" key="13">
    <source>
        <dbReference type="ARBA" id="ARBA00023136"/>
    </source>
</evidence>
<sequence length="171" mass="20202">MLILTFLNFLAIFLTHPLSLGLLILTYTIMTCIIMGLMSSNFWFSYILMLIMIGGLLILFIYMTSTASNEKFKFNKYIMFIMISLFMITMFMNNMNLYLMNQNINNEILHKMDLISNFYLNLNKFLNYPNSNMFLILVFYLLISMIAVVKITKVKFGPLRQFKYENTNTKN</sequence>
<dbReference type="PANTHER" id="PTHR11435">
    <property type="entry name" value="NADH UBIQUINONE OXIDOREDUCTASE SUBUNIT ND6"/>
    <property type="match status" value="1"/>
</dbReference>
<evidence type="ECO:0000256" key="6">
    <source>
        <dbReference type="ARBA" id="ARBA00022660"/>
    </source>
</evidence>
<evidence type="ECO:0000256" key="15">
    <source>
        <dbReference type="ARBA" id="ARBA00049551"/>
    </source>
</evidence>
<evidence type="ECO:0000256" key="8">
    <source>
        <dbReference type="ARBA" id="ARBA00022967"/>
    </source>
</evidence>
<keyword evidence="13 16" id="KW-0472">Membrane</keyword>
<name>A0A1W5YJV2_HARAX</name>
<protein>
    <recommendedName>
        <fullName evidence="4">NADH-ubiquinone oxidoreductase chain 6</fullName>
        <ecNumber evidence="3">7.1.1.2</ecNumber>
    </recommendedName>
    <alternativeName>
        <fullName evidence="14">NADH dehydrogenase subunit 6</fullName>
    </alternativeName>
</protein>
<reference evidence="17" key="1">
    <citation type="submission" date="2016-08" db="EMBL/GenBank/DDBJ databases">
        <title>Comparison of strategies of pooling, assembly, and annotation methods to elucidate insect mitogenomes.</title>
        <authorList>
            <person name="Pires Paula D."/>
            <person name="Velozo Timbo R."/>
            <person name="Togawa R."/>
        </authorList>
    </citation>
    <scope>NUCLEOTIDE SEQUENCE</scope>
</reference>
<accession>A0A1W5YJV2</accession>
<evidence type="ECO:0000256" key="3">
    <source>
        <dbReference type="ARBA" id="ARBA00012944"/>
    </source>
</evidence>
<dbReference type="EC" id="7.1.1.2" evidence="3"/>
<keyword evidence="11" id="KW-0520">NAD</keyword>
<feature type="transmembrane region" description="Helical" evidence="16">
    <location>
        <begin position="7"/>
        <end position="37"/>
    </location>
</feature>
<evidence type="ECO:0000256" key="10">
    <source>
        <dbReference type="ARBA" id="ARBA00022989"/>
    </source>
</evidence>
<keyword evidence="8" id="KW-1278">Translocase</keyword>
<gene>
    <name evidence="17" type="primary">ND6</name>
</gene>
<dbReference type="AlphaFoldDB" id="A0A1W5YJV2"/>
<feature type="transmembrane region" description="Helical" evidence="16">
    <location>
        <begin position="74"/>
        <end position="92"/>
    </location>
</feature>
<dbReference type="GO" id="GO:0031966">
    <property type="term" value="C:mitochondrial membrane"/>
    <property type="evidence" value="ECO:0007669"/>
    <property type="project" value="UniProtKB-SubCell"/>
</dbReference>
<proteinExistence type="inferred from homology"/>
<keyword evidence="9" id="KW-0249">Electron transport</keyword>
<comment type="subcellular location">
    <subcellularLocation>
        <location evidence="1">Mitochondrion membrane</location>
        <topology evidence="1">Multi-pass membrane protein</topology>
    </subcellularLocation>
</comment>
<comment type="similarity">
    <text evidence="2">Belongs to the complex I subunit 6 family.</text>
</comment>
<evidence type="ECO:0000256" key="7">
    <source>
        <dbReference type="ARBA" id="ARBA00022692"/>
    </source>
</evidence>
<dbReference type="InterPro" id="IPR050269">
    <property type="entry name" value="ComplexI_Subunit6"/>
</dbReference>
<keyword evidence="12 17" id="KW-0496">Mitochondrion</keyword>
<evidence type="ECO:0000256" key="4">
    <source>
        <dbReference type="ARBA" id="ARBA00021095"/>
    </source>
</evidence>
<organism evidence="17">
    <name type="scientific">Harmonia axyridis</name>
    <name type="common">Multicolored Asian lady beetle</name>
    <name type="synonym">Coccinella axyridis</name>
    <dbReference type="NCBI Taxonomy" id="115357"/>
    <lineage>
        <taxon>Eukaryota</taxon>
        <taxon>Metazoa</taxon>
        <taxon>Ecdysozoa</taxon>
        <taxon>Arthropoda</taxon>
        <taxon>Hexapoda</taxon>
        <taxon>Insecta</taxon>
        <taxon>Pterygota</taxon>
        <taxon>Neoptera</taxon>
        <taxon>Endopterygota</taxon>
        <taxon>Coleoptera</taxon>
        <taxon>Polyphaga</taxon>
        <taxon>Cucujiformia</taxon>
        <taxon>Coccinelloidea</taxon>
        <taxon>Coccinellidae</taxon>
        <taxon>Coccinellinae</taxon>
        <taxon>Coccinellini</taxon>
        <taxon>Harmonia</taxon>
    </lineage>
</organism>
<evidence type="ECO:0000256" key="1">
    <source>
        <dbReference type="ARBA" id="ARBA00004225"/>
    </source>
</evidence>
<dbReference type="PANTHER" id="PTHR11435:SF1">
    <property type="entry name" value="NADH-UBIQUINONE OXIDOREDUCTASE CHAIN 6"/>
    <property type="match status" value="1"/>
</dbReference>
<dbReference type="EMBL" id="KX755334">
    <property type="protein sequence ID" value="ARI43907.1"/>
    <property type="molecule type" value="Genomic_DNA"/>
</dbReference>
<keyword evidence="7 16" id="KW-0812">Transmembrane</keyword>
<keyword evidence="6" id="KW-0679">Respiratory chain</keyword>
<feature type="transmembrane region" description="Helical" evidence="16">
    <location>
        <begin position="43"/>
        <end position="62"/>
    </location>
</feature>
<evidence type="ECO:0000256" key="9">
    <source>
        <dbReference type="ARBA" id="ARBA00022982"/>
    </source>
</evidence>
<geneLocation type="mitochondrion" evidence="17"/>
<evidence type="ECO:0000256" key="14">
    <source>
        <dbReference type="ARBA" id="ARBA00031019"/>
    </source>
</evidence>
<comment type="catalytic activity">
    <reaction evidence="15">
        <text>a ubiquinone + NADH + 5 H(+)(in) = a ubiquinol + NAD(+) + 4 H(+)(out)</text>
        <dbReference type="Rhea" id="RHEA:29091"/>
        <dbReference type="Rhea" id="RHEA-COMP:9565"/>
        <dbReference type="Rhea" id="RHEA-COMP:9566"/>
        <dbReference type="ChEBI" id="CHEBI:15378"/>
        <dbReference type="ChEBI" id="CHEBI:16389"/>
        <dbReference type="ChEBI" id="CHEBI:17976"/>
        <dbReference type="ChEBI" id="CHEBI:57540"/>
        <dbReference type="ChEBI" id="CHEBI:57945"/>
        <dbReference type="EC" id="7.1.1.2"/>
    </reaction>
</comment>
<keyword evidence="10 16" id="KW-1133">Transmembrane helix</keyword>
<keyword evidence="5" id="KW-0813">Transport</keyword>
<evidence type="ECO:0000256" key="11">
    <source>
        <dbReference type="ARBA" id="ARBA00023027"/>
    </source>
</evidence>
<evidence type="ECO:0000256" key="12">
    <source>
        <dbReference type="ARBA" id="ARBA00023128"/>
    </source>
</evidence>
<dbReference type="GO" id="GO:0008137">
    <property type="term" value="F:NADH dehydrogenase (ubiquinone) activity"/>
    <property type="evidence" value="ECO:0007669"/>
    <property type="project" value="UniProtKB-EC"/>
</dbReference>
<evidence type="ECO:0000256" key="5">
    <source>
        <dbReference type="ARBA" id="ARBA00022448"/>
    </source>
</evidence>
<feature type="transmembrane region" description="Helical" evidence="16">
    <location>
        <begin position="133"/>
        <end position="152"/>
    </location>
</feature>
<evidence type="ECO:0000256" key="16">
    <source>
        <dbReference type="SAM" id="Phobius"/>
    </source>
</evidence>